<dbReference type="STRING" id="1166073.SAMN05192530_11621"/>
<evidence type="ECO:0000313" key="3">
    <source>
        <dbReference type="Proteomes" id="UP000198793"/>
    </source>
</evidence>
<sequence>MTIAVTGANGQLGRLVVESLKAKTSAGEIVALVRSPEKAADLGLETRAFDYARPVTLGAALSGVDTLVLISSSEIGQRAVQHHNVIEAAKAAGVGRIVYTSLLHADTSSLDLAAEHVETERDLAASGLPVTVLRNGWYTENYMGSVPGALQGGALIGSAGDARVSSAARADYAEAAAVAATQDGHAGKAYELAGDTAWTLPELAAEISRQSGRDIPYKNLPQADYAAALKGFGLPDFFAEAVAGWDVAASRGALFDDGRQLSKLIGRPTTPLATSVKAAIG</sequence>
<dbReference type="SUPFAM" id="SSF51735">
    <property type="entry name" value="NAD(P)-binding Rossmann-fold domains"/>
    <property type="match status" value="1"/>
</dbReference>
<proteinExistence type="predicted"/>
<accession>A0A1H0MZ05</accession>
<dbReference type="AlphaFoldDB" id="A0A1H0MZ05"/>
<name>A0A1H0MZ05_9HYPH</name>
<dbReference type="Gene3D" id="3.90.25.10">
    <property type="entry name" value="UDP-galactose 4-epimerase, domain 1"/>
    <property type="match status" value="1"/>
</dbReference>
<dbReference type="InterPro" id="IPR052718">
    <property type="entry name" value="NmrA-type_oxidoreductase"/>
</dbReference>
<dbReference type="Proteomes" id="UP000198793">
    <property type="component" value="Unassembled WGS sequence"/>
</dbReference>
<keyword evidence="3" id="KW-1185">Reference proteome</keyword>
<dbReference type="RefSeq" id="WP_090677022.1">
    <property type="nucleotide sequence ID" value="NZ_FNIT01000016.1"/>
</dbReference>
<organism evidence="2 3">
    <name type="scientific">Aureimonas jatrophae</name>
    <dbReference type="NCBI Taxonomy" id="1166073"/>
    <lineage>
        <taxon>Bacteria</taxon>
        <taxon>Pseudomonadati</taxon>
        <taxon>Pseudomonadota</taxon>
        <taxon>Alphaproteobacteria</taxon>
        <taxon>Hyphomicrobiales</taxon>
        <taxon>Aurantimonadaceae</taxon>
        <taxon>Aureimonas</taxon>
    </lineage>
</organism>
<dbReference type="CDD" id="cd05269">
    <property type="entry name" value="TMR_SDR_a"/>
    <property type="match status" value="1"/>
</dbReference>
<feature type="domain" description="NAD(P)-binding" evidence="1">
    <location>
        <begin position="7"/>
        <end position="178"/>
    </location>
</feature>
<dbReference type="Gene3D" id="3.40.50.720">
    <property type="entry name" value="NAD(P)-binding Rossmann-like Domain"/>
    <property type="match status" value="1"/>
</dbReference>
<evidence type="ECO:0000313" key="2">
    <source>
        <dbReference type="EMBL" id="SDO85698.1"/>
    </source>
</evidence>
<protein>
    <submittedName>
        <fullName evidence="2">NAD(P)H dehydrogenase (Quinone)</fullName>
    </submittedName>
</protein>
<dbReference type="Pfam" id="PF13460">
    <property type="entry name" value="NAD_binding_10"/>
    <property type="match status" value="1"/>
</dbReference>
<dbReference type="EMBL" id="FNIT01000016">
    <property type="protein sequence ID" value="SDO85698.1"/>
    <property type="molecule type" value="Genomic_DNA"/>
</dbReference>
<dbReference type="PANTHER" id="PTHR47129">
    <property type="entry name" value="QUINONE OXIDOREDUCTASE 2"/>
    <property type="match status" value="1"/>
</dbReference>
<dbReference type="PANTHER" id="PTHR47129:SF1">
    <property type="entry name" value="NMRA-LIKE DOMAIN-CONTAINING PROTEIN"/>
    <property type="match status" value="1"/>
</dbReference>
<dbReference type="InterPro" id="IPR036291">
    <property type="entry name" value="NAD(P)-bd_dom_sf"/>
</dbReference>
<reference evidence="2 3" key="1">
    <citation type="submission" date="2016-10" db="EMBL/GenBank/DDBJ databases">
        <authorList>
            <person name="de Groot N.N."/>
        </authorList>
    </citation>
    <scope>NUCLEOTIDE SEQUENCE [LARGE SCALE GENOMIC DNA]</scope>
    <source>
        <strain evidence="3">L7-484,KACC 16230,DSM 25025</strain>
    </source>
</reference>
<gene>
    <name evidence="2" type="ORF">SAMN05192530_11621</name>
</gene>
<evidence type="ECO:0000259" key="1">
    <source>
        <dbReference type="Pfam" id="PF13460"/>
    </source>
</evidence>
<dbReference type="OrthoDB" id="7771794at2"/>
<dbReference type="InterPro" id="IPR016040">
    <property type="entry name" value="NAD(P)-bd_dom"/>
</dbReference>